<protein>
    <submittedName>
        <fullName evidence="2">Uncharacterized protein</fullName>
    </submittedName>
</protein>
<dbReference type="AlphaFoldDB" id="A0A0E0ME54"/>
<dbReference type="EnsemblPlants" id="OPUNC11G07560.1">
    <property type="protein sequence ID" value="OPUNC11G07560.1"/>
    <property type="gene ID" value="OPUNC11G07560"/>
</dbReference>
<reference evidence="2" key="1">
    <citation type="submission" date="2015-04" db="UniProtKB">
        <authorList>
            <consortium name="EnsemblPlants"/>
        </authorList>
    </citation>
    <scope>IDENTIFICATION</scope>
</reference>
<keyword evidence="3" id="KW-1185">Reference proteome</keyword>
<dbReference type="Gramene" id="OPUNC11G07560.1">
    <property type="protein sequence ID" value="OPUNC11G07560.1"/>
    <property type="gene ID" value="OPUNC11G07560"/>
</dbReference>
<dbReference type="Proteomes" id="UP000026962">
    <property type="component" value="Chromosome 11"/>
</dbReference>
<reference evidence="2" key="2">
    <citation type="submission" date="2018-05" db="EMBL/GenBank/DDBJ databases">
        <title>OpunRS2 (Oryza punctata Reference Sequence Version 2).</title>
        <authorList>
            <person name="Zhang J."/>
            <person name="Kudrna D."/>
            <person name="Lee S."/>
            <person name="Talag J."/>
            <person name="Welchert J."/>
            <person name="Wing R.A."/>
        </authorList>
    </citation>
    <scope>NUCLEOTIDE SEQUENCE [LARGE SCALE GENOMIC DNA]</scope>
</reference>
<accession>A0A0E0ME54</accession>
<dbReference type="HOGENOM" id="CLU_2403434_0_0_1"/>
<evidence type="ECO:0000313" key="3">
    <source>
        <dbReference type="Proteomes" id="UP000026962"/>
    </source>
</evidence>
<feature type="region of interest" description="Disordered" evidence="1">
    <location>
        <begin position="1"/>
        <end position="69"/>
    </location>
</feature>
<feature type="compositionally biased region" description="Low complexity" evidence="1">
    <location>
        <begin position="1"/>
        <end position="13"/>
    </location>
</feature>
<organism evidence="2">
    <name type="scientific">Oryza punctata</name>
    <name type="common">Red rice</name>
    <dbReference type="NCBI Taxonomy" id="4537"/>
    <lineage>
        <taxon>Eukaryota</taxon>
        <taxon>Viridiplantae</taxon>
        <taxon>Streptophyta</taxon>
        <taxon>Embryophyta</taxon>
        <taxon>Tracheophyta</taxon>
        <taxon>Spermatophyta</taxon>
        <taxon>Magnoliopsida</taxon>
        <taxon>Liliopsida</taxon>
        <taxon>Poales</taxon>
        <taxon>Poaceae</taxon>
        <taxon>BOP clade</taxon>
        <taxon>Oryzoideae</taxon>
        <taxon>Oryzeae</taxon>
        <taxon>Oryzinae</taxon>
        <taxon>Oryza</taxon>
    </lineage>
</organism>
<sequence length="93" mass="9769">MATTAAATMVAAVEPVRRHRRRPQAPTSPVHADLFARRSNSEGQMPKKTTIVSPQPVPEFHLPAVSGSGHGSDLPCAADMGGVLNSVAFGPRE</sequence>
<name>A0A0E0ME54_ORYPU</name>
<evidence type="ECO:0000313" key="2">
    <source>
        <dbReference type="EnsemblPlants" id="OPUNC11G07560.1"/>
    </source>
</evidence>
<proteinExistence type="predicted"/>
<evidence type="ECO:0000256" key="1">
    <source>
        <dbReference type="SAM" id="MobiDB-lite"/>
    </source>
</evidence>